<dbReference type="Proteomes" id="UP001362999">
    <property type="component" value="Unassembled WGS sequence"/>
</dbReference>
<evidence type="ECO:0000313" key="1">
    <source>
        <dbReference type="EMBL" id="KAK7015689.1"/>
    </source>
</evidence>
<organism evidence="1 2">
    <name type="scientific">Favolaschia claudopus</name>
    <dbReference type="NCBI Taxonomy" id="2862362"/>
    <lineage>
        <taxon>Eukaryota</taxon>
        <taxon>Fungi</taxon>
        <taxon>Dikarya</taxon>
        <taxon>Basidiomycota</taxon>
        <taxon>Agaricomycotina</taxon>
        <taxon>Agaricomycetes</taxon>
        <taxon>Agaricomycetidae</taxon>
        <taxon>Agaricales</taxon>
        <taxon>Marasmiineae</taxon>
        <taxon>Mycenaceae</taxon>
        <taxon>Favolaschia</taxon>
    </lineage>
</organism>
<name>A0AAW0AQQ4_9AGAR</name>
<dbReference type="EMBL" id="JAWWNJ010000053">
    <property type="protein sequence ID" value="KAK7015689.1"/>
    <property type="molecule type" value="Genomic_DNA"/>
</dbReference>
<keyword evidence="2" id="KW-1185">Reference proteome</keyword>
<accession>A0AAW0AQQ4</accession>
<protein>
    <recommendedName>
        <fullName evidence="3">Myb-like domain-containing protein</fullName>
    </recommendedName>
</protein>
<proteinExistence type="predicted"/>
<evidence type="ECO:0000313" key="2">
    <source>
        <dbReference type="Proteomes" id="UP001362999"/>
    </source>
</evidence>
<reference evidence="1 2" key="1">
    <citation type="journal article" date="2024" name="J Genomics">
        <title>Draft genome sequencing and assembly of Favolaschia claudopus CIRM-BRFM 2984 isolated from oak limbs.</title>
        <authorList>
            <person name="Navarro D."/>
            <person name="Drula E."/>
            <person name="Chaduli D."/>
            <person name="Cazenave R."/>
            <person name="Ahrendt S."/>
            <person name="Wang J."/>
            <person name="Lipzen A."/>
            <person name="Daum C."/>
            <person name="Barry K."/>
            <person name="Grigoriev I.V."/>
            <person name="Favel A."/>
            <person name="Rosso M.N."/>
            <person name="Martin F."/>
        </authorList>
    </citation>
    <scope>NUCLEOTIDE SEQUENCE [LARGE SCALE GENOMIC DNA]</scope>
    <source>
        <strain evidence="1 2">CIRM-BRFM 2984</strain>
    </source>
</reference>
<gene>
    <name evidence="1" type="ORF">R3P38DRAFT_2996004</name>
</gene>
<evidence type="ECO:0008006" key="3">
    <source>
        <dbReference type="Google" id="ProtNLM"/>
    </source>
</evidence>
<sequence length="281" mass="30577">MPRSPSHTVRNSPRSLASLCFQFQRDACALQPRVALLPDHDPVKQVFNAFRDKSASIIRELSVESHAAVWHHYSSPRDDSPLSMGYSNTNSSSPFTRAQPAVDVTEPIVADSSMATEVITPITTAISDGHLIGPATTSKDKLEEETGNVSTPMSSPQRLGKIAGFVSGDKPIFWSEAEMETLLSCIEVALGQALEAKTVNRLSILLSKKTRPQIKAAYQHLQLCGVLPSSWPVTAEDTARCLKAMTTEHSGTASTGSPTQLKKLTHSKHYLFLSLLSIYAF</sequence>
<comment type="caution">
    <text evidence="1">The sequence shown here is derived from an EMBL/GenBank/DDBJ whole genome shotgun (WGS) entry which is preliminary data.</text>
</comment>
<dbReference type="AlphaFoldDB" id="A0AAW0AQQ4"/>